<dbReference type="GO" id="GO:0006974">
    <property type="term" value="P:DNA damage response"/>
    <property type="evidence" value="ECO:0007669"/>
    <property type="project" value="TreeGrafter"/>
</dbReference>
<evidence type="ECO:0000256" key="1">
    <source>
        <dbReference type="ARBA" id="ARBA00010688"/>
    </source>
</evidence>
<organism evidence="5 6">
    <name type="scientific">Planctobacterium marinum</name>
    <dbReference type="NCBI Taxonomy" id="1631968"/>
    <lineage>
        <taxon>Bacteria</taxon>
        <taxon>Pseudomonadati</taxon>
        <taxon>Pseudomonadota</taxon>
        <taxon>Gammaproteobacteria</taxon>
        <taxon>Alteromonadales</taxon>
        <taxon>Alteromonadaceae</taxon>
        <taxon>Planctobacterium</taxon>
    </lineage>
</organism>
<keyword evidence="2" id="KW-0808">Transferase</keyword>
<dbReference type="InterPro" id="IPR029056">
    <property type="entry name" value="Ribokinase-like"/>
</dbReference>
<evidence type="ECO:0000313" key="5">
    <source>
        <dbReference type="EMBL" id="BDX05450.1"/>
    </source>
</evidence>
<dbReference type="SUPFAM" id="SSF53613">
    <property type="entry name" value="Ribokinase-like"/>
    <property type="match status" value="1"/>
</dbReference>
<dbReference type="GO" id="GO:0008673">
    <property type="term" value="F:2-dehydro-3-deoxygluconokinase activity"/>
    <property type="evidence" value="ECO:0007669"/>
    <property type="project" value="TreeGrafter"/>
</dbReference>
<dbReference type="InterPro" id="IPR011611">
    <property type="entry name" value="PfkB_dom"/>
</dbReference>
<keyword evidence="6" id="KW-1185">Reference proteome</keyword>
<keyword evidence="3" id="KW-0418">Kinase</keyword>
<proteinExistence type="inferred from homology"/>
<dbReference type="GO" id="GO:0005829">
    <property type="term" value="C:cytosol"/>
    <property type="evidence" value="ECO:0007669"/>
    <property type="project" value="TreeGrafter"/>
</dbReference>
<dbReference type="AlphaFoldDB" id="A0AA48KTJ2"/>
<evidence type="ECO:0000313" key="6">
    <source>
        <dbReference type="Proteomes" id="UP001333710"/>
    </source>
</evidence>
<dbReference type="GO" id="GO:0019698">
    <property type="term" value="P:D-galacturonate catabolic process"/>
    <property type="evidence" value="ECO:0007669"/>
    <property type="project" value="TreeGrafter"/>
</dbReference>
<evidence type="ECO:0000259" key="4">
    <source>
        <dbReference type="Pfam" id="PF00294"/>
    </source>
</evidence>
<protein>
    <submittedName>
        <fullName evidence="5">2-dehydro-3-deoxygluconokinase</fullName>
    </submittedName>
</protein>
<sequence>MKTIYFMGECMIELKPIEQALMQQSFAGDVYNSAVYLKRSFPHINSSMVTAVGVDAMSDKMLQVFAQESLDIQFVFRHPEKVPGLYLIATDESGERSFTYWRNDSAARKIQHFLVPETVRQLASGDMFFLSGISLAVIEESARGAFWRTLEGLKRAGVRIVFDPNYRARLWRDKEQTRKQYDSAFRLADVVLPGLEDLSELYGFDSTAQVLRFCQDYDIAEIIIKNGPESVVSWCDGRHGEHQVTPVEQVIDTTSAGDAFNGVYLGARLSGITLDSAVQLAAVAAGTVIQHPGAIAPKNAFINAMQEAGLIPA</sequence>
<comment type="similarity">
    <text evidence="1">Belongs to the carbohydrate kinase PfkB family.</text>
</comment>
<dbReference type="KEGG" id="pmaw:MACH26_09710"/>
<gene>
    <name evidence="5" type="primary">kdgK</name>
    <name evidence="5" type="ORF">MACH26_09710</name>
</gene>
<dbReference type="InterPro" id="IPR050306">
    <property type="entry name" value="PfkB_Carbo_kinase"/>
</dbReference>
<dbReference type="CDD" id="cd01166">
    <property type="entry name" value="KdgK"/>
    <property type="match status" value="1"/>
</dbReference>
<accession>A0AA48KTJ2</accession>
<feature type="domain" description="Carbohydrate kinase PfkB" evidence="4">
    <location>
        <begin position="3"/>
        <end position="297"/>
    </location>
</feature>
<evidence type="ECO:0000256" key="3">
    <source>
        <dbReference type="ARBA" id="ARBA00022777"/>
    </source>
</evidence>
<dbReference type="EMBL" id="AP027272">
    <property type="protein sequence ID" value="BDX05450.1"/>
    <property type="molecule type" value="Genomic_DNA"/>
</dbReference>
<reference evidence="5" key="1">
    <citation type="submission" date="2023-01" db="EMBL/GenBank/DDBJ databases">
        <title>Complete genome sequence of Planctobacterium marinum strain Dej080120_11.</title>
        <authorList>
            <person name="Ueki S."/>
            <person name="Maruyama F."/>
        </authorList>
    </citation>
    <scope>NUCLEOTIDE SEQUENCE</scope>
    <source>
        <strain evidence="5">Dej080120_11</strain>
    </source>
</reference>
<dbReference type="PANTHER" id="PTHR43085:SF15">
    <property type="entry name" value="2-DEHYDRO-3-DEOXYGLUCONOKINASE"/>
    <property type="match status" value="1"/>
</dbReference>
<dbReference type="GO" id="GO:0042840">
    <property type="term" value="P:D-glucuronate catabolic process"/>
    <property type="evidence" value="ECO:0007669"/>
    <property type="project" value="TreeGrafter"/>
</dbReference>
<dbReference type="RefSeq" id="WP_338291426.1">
    <property type="nucleotide sequence ID" value="NZ_AP027272.1"/>
</dbReference>
<dbReference type="Gene3D" id="3.40.1190.20">
    <property type="match status" value="1"/>
</dbReference>
<dbReference type="PANTHER" id="PTHR43085">
    <property type="entry name" value="HEXOKINASE FAMILY MEMBER"/>
    <property type="match status" value="1"/>
</dbReference>
<dbReference type="Pfam" id="PF00294">
    <property type="entry name" value="PfkB"/>
    <property type="match status" value="1"/>
</dbReference>
<dbReference type="Proteomes" id="UP001333710">
    <property type="component" value="Chromosome"/>
</dbReference>
<evidence type="ECO:0000256" key="2">
    <source>
        <dbReference type="ARBA" id="ARBA00022679"/>
    </source>
</evidence>
<name>A0AA48KTJ2_9ALTE</name>